<accession>A0AAD6D2L5</accession>
<dbReference type="Gene3D" id="3.90.1150.10">
    <property type="entry name" value="Aspartate Aminotransferase, domain 1"/>
    <property type="match status" value="1"/>
</dbReference>
<dbReference type="InterPro" id="IPR004838">
    <property type="entry name" value="NHTrfase_class1_PyrdxlP-BS"/>
</dbReference>
<name>A0AAD6D2L5_9EURO</name>
<dbReference type="InterPro" id="IPR015421">
    <property type="entry name" value="PyrdxlP-dep_Trfase_major"/>
</dbReference>
<comment type="caution">
    <text evidence="4">The sequence shown here is derived from an EMBL/GenBank/DDBJ whole genome shotgun (WGS) entry which is preliminary data.</text>
</comment>
<dbReference type="Gene3D" id="3.40.640.10">
    <property type="entry name" value="Type I PLP-dependent aspartate aminotransferase-like (Major domain)"/>
    <property type="match status" value="1"/>
</dbReference>
<keyword evidence="5" id="KW-1185">Reference proteome</keyword>
<sequence>MLSIRGSNWGKVDFAHGKKDVYNFYTNPNGVVSFANAENWLLHDDLSDYFNQQSFDRQCCAYGEGYTGTLRLRSAMAKHLNTHFKAFTAIDAEEVTFAAGVTSLNELCAFILCNPNESILLVGPVYGAFYRDLTTRTSVHLEYVHVGDKDQFSPDGITAIEAEFQAAEARGRTIKALIICNPHNPLGRCYPRESLVGLLRLCASKGIHLISDEIYALSVYKRYDRPSEAFISVRSIDFTGIINPDQVHVLYGMSKDFGAGGLRLGCLISQNDELNKATRALCRFSSPSQFSMSLAATMLEDQEFIRGFLHKSHTLLLQNRLLAEELLREAGIGFHDKGISGLFVWIDLSAHLPSELSQEDAWAAERLLSHRLELAGVIMSTGEQYHAPEPGWFRLVFCVSEETLREGIRRISALLKGVAWSNLNSIAKCY</sequence>
<dbReference type="PANTHER" id="PTHR43795:SF39">
    <property type="entry name" value="AMINOTRANSFERASE CLASS I_CLASSII DOMAIN-CONTAINING PROTEIN"/>
    <property type="match status" value="1"/>
</dbReference>
<evidence type="ECO:0000313" key="4">
    <source>
        <dbReference type="EMBL" id="KAJ5552304.1"/>
    </source>
</evidence>
<dbReference type="CDD" id="cd00609">
    <property type="entry name" value="AAT_like"/>
    <property type="match status" value="1"/>
</dbReference>
<evidence type="ECO:0000256" key="1">
    <source>
        <dbReference type="ARBA" id="ARBA00007441"/>
    </source>
</evidence>
<reference evidence="4 5" key="1">
    <citation type="journal article" date="2023" name="IMA Fungus">
        <title>Comparative genomic study of the Penicillium genus elucidates a diverse pangenome and 15 lateral gene transfer events.</title>
        <authorList>
            <person name="Petersen C."/>
            <person name="Sorensen T."/>
            <person name="Nielsen M.R."/>
            <person name="Sondergaard T.E."/>
            <person name="Sorensen J.L."/>
            <person name="Fitzpatrick D.A."/>
            <person name="Frisvad J.C."/>
            <person name="Nielsen K.L."/>
        </authorList>
    </citation>
    <scope>NUCLEOTIDE SEQUENCE [LARGE SCALE GENOMIC DNA]</scope>
    <source>
        <strain evidence="4 5">IBT 35679</strain>
    </source>
</reference>
<dbReference type="Proteomes" id="UP001220324">
    <property type="component" value="Unassembled WGS sequence"/>
</dbReference>
<feature type="domain" description="Aminotransferase class I/classII large" evidence="3">
    <location>
        <begin position="66"/>
        <end position="411"/>
    </location>
</feature>
<dbReference type="AlphaFoldDB" id="A0AAD6D2L5"/>
<dbReference type="GO" id="GO:0030170">
    <property type="term" value="F:pyridoxal phosphate binding"/>
    <property type="evidence" value="ECO:0007669"/>
    <property type="project" value="InterPro"/>
</dbReference>
<dbReference type="InterPro" id="IPR015424">
    <property type="entry name" value="PyrdxlP-dep_Trfase"/>
</dbReference>
<dbReference type="PROSITE" id="PS00105">
    <property type="entry name" value="AA_TRANSFER_CLASS_1"/>
    <property type="match status" value="1"/>
</dbReference>
<dbReference type="GO" id="GO:0006520">
    <property type="term" value="P:amino acid metabolic process"/>
    <property type="evidence" value="ECO:0007669"/>
    <property type="project" value="TreeGrafter"/>
</dbReference>
<evidence type="ECO:0000259" key="3">
    <source>
        <dbReference type="Pfam" id="PF00155"/>
    </source>
</evidence>
<dbReference type="Pfam" id="PF00155">
    <property type="entry name" value="Aminotran_1_2"/>
    <property type="match status" value="1"/>
</dbReference>
<comment type="similarity">
    <text evidence="1">Belongs to the class-I pyridoxal-phosphate-dependent aminotransferase family.</text>
</comment>
<keyword evidence="2" id="KW-0663">Pyridoxal phosphate</keyword>
<evidence type="ECO:0000313" key="5">
    <source>
        <dbReference type="Proteomes" id="UP001220324"/>
    </source>
</evidence>
<evidence type="ECO:0000256" key="2">
    <source>
        <dbReference type="ARBA" id="ARBA00022898"/>
    </source>
</evidence>
<gene>
    <name evidence="4" type="ORF">N7494_001682</name>
</gene>
<protein>
    <submittedName>
        <fullName evidence="4">Acc synthase</fullName>
    </submittedName>
</protein>
<dbReference type="PANTHER" id="PTHR43795">
    <property type="entry name" value="BIFUNCTIONAL ASPARTATE AMINOTRANSFERASE AND GLUTAMATE/ASPARTATE-PREPHENATE AMINOTRANSFERASE-RELATED"/>
    <property type="match status" value="1"/>
</dbReference>
<proteinExistence type="inferred from homology"/>
<dbReference type="InterPro" id="IPR004839">
    <property type="entry name" value="Aminotransferase_I/II_large"/>
</dbReference>
<dbReference type="SUPFAM" id="SSF53383">
    <property type="entry name" value="PLP-dependent transferases"/>
    <property type="match status" value="1"/>
</dbReference>
<dbReference type="GO" id="GO:0008483">
    <property type="term" value="F:transaminase activity"/>
    <property type="evidence" value="ECO:0007669"/>
    <property type="project" value="TreeGrafter"/>
</dbReference>
<organism evidence="4 5">
    <name type="scientific">Penicillium frequentans</name>
    <dbReference type="NCBI Taxonomy" id="3151616"/>
    <lineage>
        <taxon>Eukaryota</taxon>
        <taxon>Fungi</taxon>
        <taxon>Dikarya</taxon>
        <taxon>Ascomycota</taxon>
        <taxon>Pezizomycotina</taxon>
        <taxon>Eurotiomycetes</taxon>
        <taxon>Eurotiomycetidae</taxon>
        <taxon>Eurotiales</taxon>
        <taxon>Aspergillaceae</taxon>
        <taxon>Penicillium</taxon>
    </lineage>
</organism>
<dbReference type="InterPro" id="IPR015422">
    <property type="entry name" value="PyrdxlP-dep_Trfase_small"/>
</dbReference>
<dbReference type="EMBL" id="JAQIZZ010000002">
    <property type="protein sequence ID" value="KAJ5552304.1"/>
    <property type="molecule type" value="Genomic_DNA"/>
</dbReference>
<dbReference type="InterPro" id="IPR050478">
    <property type="entry name" value="Ethylene_sulfur-biosynth"/>
</dbReference>
<dbReference type="PRINTS" id="PR00753">
    <property type="entry name" value="ACCSYNTHASE"/>
</dbReference>